<keyword evidence="8" id="KW-1185">Reference proteome</keyword>
<feature type="modified residue" description="N6-(pyridoxal phosphate)lysine" evidence="5">
    <location>
        <position position="205"/>
    </location>
</feature>
<dbReference type="PIRSF" id="PIRSF001434">
    <property type="entry name" value="CGS"/>
    <property type="match status" value="1"/>
</dbReference>
<evidence type="ECO:0000256" key="4">
    <source>
        <dbReference type="ARBA" id="ARBA00022898"/>
    </source>
</evidence>
<dbReference type="GO" id="GO:0005737">
    <property type="term" value="C:cytoplasm"/>
    <property type="evidence" value="ECO:0007669"/>
    <property type="project" value="TreeGrafter"/>
</dbReference>
<evidence type="ECO:0000256" key="2">
    <source>
        <dbReference type="ARBA" id="ARBA00009077"/>
    </source>
</evidence>
<organism evidence="7 8">
    <name type="scientific">Caenimonas sedimenti</name>
    <dbReference type="NCBI Taxonomy" id="2596921"/>
    <lineage>
        <taxon>Bacteria</taxon>
        <taxon>Pseudomonadati</taxon>
        <taxon>Pseudomonadota</taxon>
        <taxon>Betaproteobacteria</taxon>
        <taxon>Burkholderiales</taxon>
        <taxon>Comamonadaceae</taxon>
        <taxon>Caenimonas</taxon>
    </lineage>
</organism>
<sequence>MTRDISTRILHADRAAGAEHGATHKPLHIATGYGYERAEDLTAVFQGDKSGYVYGRQGNPTTAALEAKITLMEDAVGTVSFASGMAAIISTMTALLQRGDHVVASRFLFGNTASWFSTLTQLGCEVTLVDATDAANVEQALRPETRMVFVETIANPRTQVADLAGIGQLCTARQIVYIVDNTLTTPRLFRPKAVGASLVIHSLSKAICGHGNALGGSVSDTGLYDWAAYPNLLPAYRKGAQANWGLLQIRKKGLRDLGGTLSAEHGHRIATGAETLTLRMERACGNAMALARWLEAAPLVSAVHYPGLKSHDQHGRATDLFSGYGALFSFETVDGVDPFDVLNALELVIKSSHLGDNRTLALPAARTIFWEMGEQMRQSMQIADSLIRVSVGIEAEADLLADFEQAFSKLGNK</sequence>
<dbReference type="InterPro" id="IPR006235">
    <property type="entry name" value="OAc-hSer/O-AcSer_sulfhydrylase"/>
</dbReference>
<dbReference type="SUPFAM" id="SSF53383">
    <property type="entry name" value="PLP-dependent transferases"/>
    <property type="match status" value="1"/>
</dbReference>
<dbReference type="InterPro" id="IPR015424">
    <property type="entry name" value="PyrdxlP-dep_Trfase"/>
</dbReference>
<dbReference type="Pfam" id="PF01053">
    <property type="entry name" value="Cys_Met_Meta_PP"/>
    <property type="match status" value="1"/>
</dbReference>
<dbReference type="GO" id="GO:0019346">
    <property type="term" value="P:transsulfuration"/>
    <property type="evidence" value="ECO:0007669"/>
    <property type="project" value="InterPro"/>
</dbReference>
<evidence type="ECO:0000313" key="7">
    <source>
        <dbReference type="EMBL" id="TWO70095.1"/>
    </source>
</evidence>
<dbReference type="FunFam" id="3.40.640.10:FF:000046">
    <property type="entry name" value="Cystathionine gamma-lyase"/>
    <property type="match status" value="1"/>
</dbReference>
<protein>
    <submittedName>
        <fullName evidence="7">Cystathionine gamma-synthase family protein</fullName>
    </submittedName>
</protein>
<dbReference type="OrthoDB" id="9805807at2"/>
<proteinExistence type="inferred from homology"/>
<comment type="caution">
    <text evidence="7">The sequence shown here is derived from an EMBL/GenBank/DDBJ whole genome shotgun (WGS) entry which is preliminary data.</text>
</comment>
<comment type="cofactor">
    <cofactor evidence="1 6">
        <name>pyridoxal 5'-phosphate</name>
        <dbReference type="ChEBI" id="CHEBI:597326"/>
    </cofactor>
</comment>
<evidence type="ECO:0000256" key="3">
    <source>
        <dbReference type="ARBA" id="ARBA00022679"/>
    </source>
</evidence>
<evidence type="ECO:0000256" key="6">
    <source>
        <dbReference type="RuleBase" id="RU362118"/>
    </source>
</evidence>
<comment type="similarity">
    <text evidence="2 6">Belongs to the trans-sulfuration enzymes family.</text>
</comment>
<keyword evidence="4 5" id="KW-0663">Pyridoxal phosphate</keyword>
<dbReference type="InterPro" id="IPR000277">
    <property type="entry name" value="Cys/Met-Metab_PyrdxlP-dep_enz"/>
</dbReference>
<dbReference type="GO" id="GO:0071269">
    <property type="term" value="P:L-homocysteine biosynthetic process"/>
    <property type="evidence" value="ECO:0007669"/>
    <property type="project" value="TreeGrafter"/>
</dbReference>
<dbReference type="Proteomes" id="UP000318199">
    <property type="component" value="Unassembled WGS sequence"/>
</dbReference>
<dbReference type="GO" id="GO:0030170">
    <property type="term" value="F:pyridoxal phosphate binding"/>
    <property type="evidence" value="ECO:0007669"/>
    <property type="project" value="InterPro"/>
</dbReference>
<dbReference type="InterPro" id="IPR015421">
    <property type="entry name" value="PyrdxlP-dep_Trfase_major"/>
</dbReference>
<dbReference type="RefSeq" id="WP_145894291.1">
    <property type="nucleotide sequence ID" value="NZ_VOBQ01000013.1"/>
</dbReference>
<gene>
    <name evidence="7" type="ORF">FN976_17320</name>
</gene>
<evidence type="ECO:0000313" key="8">
    <source>
        <dbReference type="Proteomes" id="UP000318199"/>
    </source>
</evidence>
<evidence type="ECO:0000256" key="5">
    <source>
        <dbReference type="PIRSR" id="PIRSR001434-2"/>
    </source>
</evidence>
<dbReference type="Gene3D" id="3.40.640.10">
    <property type="entry name" value="Type I PLP-dependent aspartate aminotransferase-like (Major domain)"/>
    <property type="match status" value="1"/>
</dbReference>
<dbReference type="AlphaFoldDB" id="A0A562ZP56"/>
<dbReference type="GO" id="GO:0004124">
    <property type="term" value="F:cysteine synthase activity"/>
    <property type="evidence" value="ECO:0007669"/>
    <property type="project" value="TreeGrafter"/>
</dbReference>
<dbReference type="InterPro" id="IPR015422">
    <property type="entry name" value="PyrdxlP-dep_Trfase_small"/>
</dbReference>
<dbReference type="GO" id="GO:0003961">
    <property type="term" value="F:O-acetylhomoserine aminocarboxypropyltransferase activity"/>
    <property type="evidence" value="ECO:0007669"/>
    <property type="project" value="TreeGrafter"/>
</dbReference>
<reference evidence="7 8" key="1">
    <citation type="submission" date="2019-07" db="EMBL/GenBank/DDBJ databases">
        <title>Caenimonas sedimenti sp. nov., isolated from activated sludge.</title>
        <authorList>
            <person name="Xu J."/>
        </authorList>
    </citation>
    <scope>NUCLEOTIDE SEQUENCE [LARGE SCALE GENOMIC DNA]</scope>
    <source>
        <strain evidence="7 8">HX-9-20</strain>
    </source>
</reference>
<dbReference type="Gene3D" id="3.90.1150.10">
    <property type="entry name" value="Aspartate Aminotransferase, domain 1"/>
    <property type="match status" value="1"/>
</dbReference>
<dbReference type="NCBIfam" id="NF004609">
    <property type="entry name" value="PRK05939.1"/>
    <property type="match status" value="1"/>
</dbReference>
<dbReference type="PANTHER" id="PTHR43797:SF2">
    <property type="entry name" value="HOMOCYSTEINE_CYSTEINE SYNTHASE"/>
    <property type="match status" value="1"/>
</dbReference>
<evidence type="ECO:0000256" key="1">
    <source>
        <dbReference type="ARBA" id="ARBA00001933"/>
    </source>
</evidence>
<dbReference type="EMBL" id="VOBQ01000013">
    <property type="protein sequence ID" value="TWO70095.1"/>
    <property type="molecule type" value="Genomic_DNA"/>
</dbReference>
<dbReference type="PANTHER" id="PTHR43797">
    <property type="entry name" value="HOMOCYSTEINE/CYSTEINE SYNTHASE"/>
    <property type="match status" value="1"/>
</dbReference>
<name>A0A562ZP56_9BURK</name>
<keyword evidence="3" id="KW-0808">Transferase</keyword>
<dbReference type="GO" id="GO:0006535">
    <property type="term" value="P:cysteine biosynthetic process from serine"/>
    <property type="evidence" value="ECO:0007669"/>
    <property type="project" value="TreeGrafter"/>
</dbReference>
<accession>A0A562ZP56</accession>